<evidence type="ECO:0000256" key="2">
    <source>
        <dbReference type="ARBA" id="ARBA00023125"/>
    </source>
</evidence>
<dbReference type="PRINTS" id="PR01590">
    <property type="entry name" value="HTHFIS"/>
</dbReference>
<evidence type="ECO:0000313" key="5">
    <source>
        <dbReference type="EMBL" id="SVA50065.1"/>
    </source>
</evidence>
<protein>
    <recommendedName>
        <fullName evidence="3">Putative Fis-like DNA-binding protein</fullName>
    </recommendedName>
</protein>
<dbReference type="PANTHER" id="PTHR47918:SF1">
    <property type="entry name" value="DNA-BINDING PROTEIN FIS"/>
    <property type="match status" value="1"/>
</dbReference>
<evidence type="ECO:0000256" key="1">
    <source>
        <dbReference type="ARBA" id="ARBA00008559"/>
    </source>
</evidence>
<dbReference type="InterPro" id="IPR009057">
    <property type="entry name" value="Homeodomain-like_sf"/>
</dbReference>
<dbReference type="Pfam" id="PF02954">
    <property type="entry name" value="HTH_8"/>
    <property type="match status" value="1"/>
</dbReference>
<organism evidence="5">
    <name type="scientific">marine metagenome</name>
    <dbReference type="NCBI Taxonomy" id="408172"/>
    <lineage>
        <taxon>unclassified sequences</taxon>
        <taxon>metagenomes</taxon>
        <taxon>ecological metagenomes</taxon>
    </lineage>
</organism>
<name>A0A381WC43_9ZZZZ</name>
<feature type="domain" description="DNA binding HTH" evidence="4">
    <location>
        <begin position="4"/>
        <end position="41"/>
    </location>
</feature>
<reference evidence="5" key="1">
    <citation type="submission" date="2018-05" db="EMBL/GenBank/DDBJ databases">
        <authorList>
            <person name="Lanie J.A."/>
            <person name="Ng W.-L."/>
            <person name="Kazmierczak K.M."/>
            <person name="Andrzejewski T.M."/>
            <person name="Davidsen T.M."/>
            <person name="Wayne K.J."/>
            <person name="Tettelin H."/>
            <person name="Glass J.I."/>
            <person name="Rusch D."/>
            <person name="Podicherti R."/>
            <person name="Tsui H.-C.T."/>
            <person name="Winkler M.E."/>
        </authorList>
    </citation>
    <scope>NUCLEOTIDE SEQUENCE</scope>
</reference>
<evidence type="ECO:0000256" key="3">
    <source>
        <dbReference type="ARBA" id="ARBA00029540"/>
    </source>
</evidence>
<dbReference type="GO" id="GO:0006355">
    <property type="term" value="P:regulation of DNA-templated transcription"/>
    <property type="evidence" value="ECO:0007669"/>
    <property type="project" value="InterPro"/>
</dbReference>
<proteinExistence type="inferred from homology"/>
<dbReference type="AlphaFoldDB" id="A0A381WC43"/>
<dbReference type="InterPro" id="IPR050207">
    <property type="entry name" value="Trans_regulatory_Fis"/>
</dbReference>
<accession>A0A381WC43</accession>
<evidence type="ECO:0000259" key="4">
    <source>
        <dbReference type="Pfam" id="PF02954"/>
    </source>
</evidence>
<dbReference type="InterPro" id="IPR002197">
    <property type="entry name" value="HTH_Fis"/>
</dbReference>
<dbReference type="InterPro" id="IPR005412">
    <property type="entry name" value="Fis_DNA-bd"/>
</dbReference>
<comment type="similarity">
    <text evidence="1">Belongs to the transcriptional regulatory Fis family.</text>
</comment>
<gene>
    <name evidence="5" type="ORF">METZ01_LOCUS102919</name>
</gene>
<dbReference type="Gene3D" id="1.10.10.60">
    <property type="entry name" value="Homeodomain-like"/>
    <property type="match status" value="1"/>
</dbReference>
<dbReference type="EMBL" id="UINC01011331">
    <property type="protein sequence ID" value="SVA50065.1"/>
    <property type="molecule type" value="Genomic_DNA"/>
</dbReference>
<keyword evidence="2" id="KW-0238">DNA-binding</keyword>
<dbReference type="SUPFAM" id="SSF46689">
    <property type="entry name" value="Homeodomain-like"/>
    <property type="match status" value="1"/>
</dbReference>
<dbReference type="GO" id="GO:0043565">
    <property type="term" value="F:sequence-specific DNA binding"/>
    <property type="evidence" value="ECO:0007669"/>
    <property type="project" value="InterPro"/>
</dbReference>
<dbReference type="PIRSF" id="PIRSF002097">
    <property type="entry name" value="DNA-binding_Fis"/>
    <property type="match status" value="1"/>
</dbReference>
<sequence length="47" mass="5520">MVINEVERPLLEVVMREVKGNQSRAARILGINRNTLRKKLKHHRLSD</sequence>
<dbReference type="PANTHER" id="PTHR47918">
    <property type="entry name" value="DNA-BINDING PROTEIN FIS"/>
    <property type="match status" value="1"/>
</dbReference>